<dbReference type="InterPro" id="IPR001910">
    <property type="entry name" value="Inosine/uridine_hydrolase_dom"/>
</dbReference>
<dbReference type="PROSITE" id="PS51257">
    <property type="entry name" value="PROKAR_LIPOPROTEIN"/>
    <property type="match status" value="1"/>
</dbReference>
<reference evidence="4" key="1">
    <citation type="submission" date="2023-07" db="EMBL/GenBank/DDBJ databases">
        <title>The genome sequence of Rhodocytophaga aerolata KACC 12507.</title>
        <authorList>
            <person name="Zhang X."/>
        </authorList>
    </citation>
    <scope>NUCLEOTIDE SEQUENCE</scope>
    <source>
        <strain evidence="4">KACC 12507</strain>
    </source>
</reference>
<accession>A0ABT8RGQ4</accession>
<evidence type="ECO:0000313" key="4">
    <source>
        <dbReference type="EMBL" id="MDO1451159.1"/>
    </source>
</evidence>
<gene>
    <name evidence="4" type="ORF">Q0590_33100</name>
</gene>
<organism evidence="4 5">
    <name type="scientific">Rhodocytophaga aerolata</name>
    <dbReference type="NCBI Taxonomy" id="455078"/>
    <lineage>
        <taxon>Bacteria</taxon>
        <taxon>Pseudomonadati</taxon>
        <taxon>Bacteroidota</taxon>
        <taxon>Cytophagia</taxon>
        <taxon>Cytophagales</taxon>
        <taxon>Rhodocytophagaceae</taxon>
        <taxon>Rhodocytophaga</taxon>
    </lineage>
</organism>
<sequence length="343" mass="38447">MKQHSIFILLIFLTTLSCSEKSAQNQESAKNQQTDTKKIRVIFDTDANNEVDDQHALAYLLFNGDTFAIDGITVNATKNGGDINEQFQEAERIVKLCSLDGKIPLLKGANGSFDQIKNQTNADTFDGSHAVNFIIEHAKQATSEKLVLLAVGKLTNVALALKKDPSIAAQIRVVWLGSNYPEPGEYNQDNDTVSMNYVLNTPVDFEMVTVRYGKPSGTDAVKVTKEEIHQRMSGKGPKVTTPVTGRHQVAFSTFGDYSVNLFDHIEYYGNPPARALFDMAAVAIVKNPSWAKARQIPCPILINNQWVERPQNQRKITVWEDFNRDQIMQDFYQSMDHYVLAQK</sequence>
<dbReference type="Proteomes" id="UP001168528">
    <property type="component" value="Unassembled WGS sequence"/>
</dbReference>
<name>A0ABT8RGQ4_9BACT</name>
<feature type="domain" description="Inosine/uridine-preferring nucleoside hydrolase" evidence="3">
    <location>
        <begin position="41"/>
        <end position="325"/>
    </location>
</feature>
<proteinExistence type="predicted"/>
<dbReference type="GO" id="GO:0016787">
    <property type="term" value="F:hydrolase activity"/>
    <property type="evidence" value="ECO:0007669"/>
    <property type="project" value="UniProtKB-KW"/>
</dbReference>
<protein>
    <submittedName>
        <fullName evidence="4">Nucleoside hydrolase</fullName>
    </submittedName>
</protein>
<evidence type="ECO:0000259" key="3">
    <source>
        <dbReference type="Pfam" id="PF01156"/>
    </source>
</evidence>
<dbReference type="Pfam" id="PF01156">
    <property type="entry name" value="IU_nuc_hydro"/>
    <property type="match status" value="1"/>
</dbReference>
<evidence type="ECO:0000256" key="1">
    <source>
        <dbReference type="ARBA" id="ARBA00022801"/>
    </source>
</evidence>
<keyword evidence="5" id="KW-1185">Reference proteome</keyword>
<dbReference type="RefSeq" id="WP_302041959.1">
    <property type="nucleotide sequence ID" value="NZ_JAUKPO010000044.1"/>
</dbReference>
<dbReference type="InterPro" id="IPR036452">
    <property type="entry name" value="Ribo_hydro-like"/>
</dbReference>
<keyword evidence="2" id="KW-0326">Glycosidase</keyword>
<dbReference type="Gene3D" id="3.90.245.10">
    <property type="entry name" value="Ribonucleoside hydrolase-like"/>
    <property type="match status" value="1"/>
</dbReference>
<comment type="caution">
    <text evidence="4">The sequence shown here is derived from an EMBL/GenBank/DDBJ whole genome shotgun (WGS) entry which is preliminary data.</text>
</comment>
<dbReference type="PANTHER" id="PTHR12304:SF4">
    <property type="entry name" value="URIDINE NUCLEOSIDASE"/>
    <property type="match status" value="1"/>
</dbReference>
<dbReference type="SUPFAM" id="SSF53590">
    <property type="entry name" value="Nucleoside hydrolase"/>
    <property type="match status" value="1"/>
</dbReference>
<dbReference type="EMBL" id="JAUKPO010000044">
    <property type="protein sequence ID" value="MDO1451159.1"/>
    <property type="molecule type" value="Genomic_DNA"/>
</dbReference>
<keyword evidence="1 4" id="KW-0378">Hydrolase</keyword>
<dbReference type="PANTHER" id="PTHR12304">
    <property type="entry name" value="INOSINE-URIDINE PREFERRING NUCLEOSIDE HYDROLASE"/>
    <property type="match status" value="1"/>
</dbReference>
<evidence type="ECO:0000256" key="2">
    <source>
        <dbReference type="ARBA" id="ARBA00023295"/>
    </source>
</evidence>
<dbReference type="InterPro" id="IPR023186">
    <property type="entry name" value="IUNH"/>
</dbReference>
<evidence type="ECO:0000313" key="5">
    <source>
        <dbReference type="Proteomes" id="UP001168528"/>
    </source>
</evidence>